<feature type="compositionally biased region" description="Basic and acidic residues" evidence="1">
    <location>
        <begin position="268"/>
        <end position="279"/>
    </location>
</feature>
<organism evidence="2 3">
    <name type="scientific">Xyrichtys novacula</name>
    <name type="common">Pearly razorfish</name>
    <name type="synonym">Hemipteronotus novacula</name>
    <dbReference type="NCBI Taxonomy" id="13765"/>
    <lineage>
        <taxon>Eukaryota</taxon>
        <taxon>Metazoa</taxon>
        <taxon>Chordata</taxon>
        <taxon>Craniata</taxon>
        <taxon>Vertebrata</taxon>
        <taxon>Euteleostomi</taxon>
        <taxon>Actinopterygii</taxon>
        <taxon>Neopterygii</taxon>
        <taxon>Teleostei</taxon>
        <taxon>Neoteleostei</taxon>
        <taxon>Acanthomorphata</taxon>
        <taxon>Eupercaria</taxon>
        <taxon>Labriformes</taxon>
        <taxon>Labridae</taxon>
        <taxon>Xyrichtys</taxon>
    </lineage>
</organism>
<feature type="compositionally biased region" description="Basic and acidic residues" evidence="1">
    <location>
        <begin position="342"/>
        <end position="351"/>
    </location>
</feature>
<dbReference type="Gene3D" id="2.40.70.10">
    <property type="entry name" value="Acid Proteases"/>
    <property type="match status" value="1"/>
</dbReference>
<dbReference type="InterPro" id="IPR021109">
    <property type="entry name" value="Peptidase_aspartic_dom_sf"/>
</dbReference>
<keyword evidence="3" id="KW-1185">Reference proteome</keyword>
<sequence>MALIGNMSEYREVYTTSDGKDGYVVDMDIEGQNIQMQLDTGACVSLVSEITYKTSLAHLPLSPCKIPLSTFSGERIPVLGKVEVNVEYEQQAAKVPLVILKGDRPALLGRNWLKKFKLNWKEIFQVKVVGEAIDPEVAAILQRHKGVFEEGPSTIRVSPAELFLKRQVRTRFSLLKPCLAGTVEEKQQSQKKYHDKGRTKLRELSAGDQVSVRNFREGKEKWMRGTVVKRLGPVSYLINDGVRERTVHIDHLLLLHEKAVDDNSSSDDAYRTPDLDSLHPRSSIQEAERRIATPAPAHSLVKPATLPERLSPASCTHSSAQYSSTPVKPAEPVAVSVTTQQTERRYPERLRAPPKRLTF</sequence>
<gene>
    <name evidence="2" type="ORF">XNOV1_A019622</name>
</gene>
<accession>A0AAV1GZW4</accession>
<name>A0AAV1GZW4_XYRNO</name>
<proteinExistence type="predicted"/>
<dbReference type="PANTHER" id="PTHR37984:SF13">
    <property type="entry name" value="RIBONUCLEASE H"/>
    <property type="match status" value="1"/>
</dbReference>
<dbReference type="EMBL" id="OY660881">
    <property type="protein sequence ID" value="CAJ1078761.1"/>
    <property type="molecule type" value="Genomic_DNA"/>
</dbReference>
<evidence type="ECO:0000313" key="2">
    <source>
        <dbReference type="EMBL" id="CAJ1078761.1"/>
    </source>
</evidence>
<dbReference type="AlphaFoldDB" id="A0AAV1GZW4"/>
<evidence type="ECO:0000313" key="3">
    <source>
        <dbReference type="Proteomes" id="UP001178508"/>
    </source>
</evidence>
<feature type="compositionally biased region" description="Polar residues" evidence="1">
    <location>
        <begin position="313"/>
        <end position="326"/>
    </location>
</feature>
<dbReference type="SUPFAM" id="SSF50630">
    <property type="entry name" value="Acid proteases"/>
    <property type="match status" value="1"/>
</dbReference>
<dbReference type="PANTHER" id="PTHR37984">
    <property type="entry name" value="PROTEIN CBG26694"/>
    <property type="match status" value="1"/>
</dbReference>
<dbReference type="InterPro" id="IPR050951">
    <property type="entry name" value="Retrovirus_Pol_polyprotein"/>
</dbReference>
<feature type="region of interest" description="Disordered" evidence="1">
    <location>
        <begin position="262"/>
        <end position="359"/>
    </location>
</feature>
<dbReference type="Proteomes" id="UP001178508">
    <property type="component" value="Chromosome 18"/>
</dbReference>
<protein>
    <submittedName>
        <fullName evidence="2">Uncharacterized protein K02A2.6-like</fullName>
    </submittedName>
</protein>
<reference evidence="2" key="1">
    <citation type="submission" date="2023-08" db="EMBL/GenBank/DDBJ databases">
        <authorList>
            <person name="Alioto T."/>
            <person name="Alioto T."/>
            <person name="Gomez Garrido J."/>
        </authorList>
    </citation>
    <scope>NUCLEOTIDE SEQUENCE</scope>
</reference>
<evidence type="ECO:0000256" key="1">
    <source>
        <dbReference type="SAM" id="MobiDB-lite"/>
    </source>
</evidence>